<proteinExistence type="predicted"/>
<dbReference type="OrthoDB" id="10580594at2759"/>
<sequence>MVLKFVCQCDEHSDCGCLVDSLLRRRKTIQPPGVPLTSGPEVAA</sequence>
<evidence type="ECO:0000313" key="1">
    <source>
        <dbReference type="EMBL" id="KRX29533.1"/>
    </source>
</evidence>
<dbReference type="EMBL" id="JYDJ01003198">
    <property type="protein sequence ID" value="KRX29533.1"/>
    <property type="molecule type" value="Genomic_DNA"/>
</dbReference>
<name>A0A0V0SS15_9BILA</name>
<feature type="non-terminal residue" evidence="1">
    <location>
        <position position="44"/>
    </location>
</feature>
<accession>A0A0V0SS15</accession>
<reference evidence="1 2" key="1">
    <citation type="submission" date="2015-01" db="EMBL/GenBank/DDBJ databases">
        <title>Evolution of Trichinella species and genotypes.</title>
        <authorList>
            <person name="Korhonen P.K."/>
            <person name="Edoardo P."/>
            <person name="Giuseppe L.R."/>
            <person name="Gasser R.B."/>
        </authorList>
    </citation>
    <scope>NUCLEOTIDE SEQUENCE [LARGE SCALE GENOMIC DNA]</scope>
    <source>
        <strain evidence="1">ISS417</strain>
    </source>
</reference>
<organism evidence="1 2">
    <name type="scientific">Trichinella murrelli</name>
    <dbReference type="NCBI Taxonomy" id="144512"/>
    <lineage>
        <taxon>Eukaryota</taxon>
        <taxon>Metazoa</taxon>
        <taxon>Ecdysozoa</taxon>
        <taxon>Nematoda</taxon>
        <taxon>Enoplea</taxon>
        <taxon>Dorylaimia</taxon>
        <taxon>Trichinellida</taxon>
        <taxon>Trichinellidae</taxon>
        <taxon>Trichinella</taxon>
    </lineage>
</organism>
<keyword evidence="2" id="KW-1185">Reference proteome</keyword>
<comment type="caution">
    <text evidence="1">The sequence shown here is derived from an EMBL/GenBank/DDBJ whole genome shotgun (WGS) entry which is preliminary data.</text>
</comment>
<evidence type="ECO:0000313" key="2">
    <source>
        <dbReference type="Proteomes" id="UP000055048"/>
    </source>
</evidence>
<gene>
    <name evidence="1" type="ORF">T05_8584</name>
</gene>
<dbReference type="AlphaFoldDB" id="A0A0V0SS15"/>
<dbReference type="Proteomes" id="UP000055048">
    <property type="component" value="Unassembled WGS sequence"/>
</dbReference>
<protein>
    <submittedName>
        <fullName evidence="1">Uncharacterized protein</fullName>
    </submittedName>
</protein>